<name>A0ACB9MY75_BAUVA</name>
<protein>
    <submittedName>
        <fullName evidence="1">Uncharacterized protein</fullName>
    </submittedName>
</protein>
<dbReference type="EMBL" id="CM039433">
    <property type="protein sequence ID" value="KAI4328631.1"/>
    <property type="molecule type" value="Genomic_DNA"/>
</dbReference>
<accession>A0ACB9MY75</accession>
<dbReference type="Proteomes" id="UP000828941">
    <property type="component" value="Chromosome 8"/>
</dbReference>
<proteinExistence type="predicted"/>
<sequence length="454" mass="51009">MVTMHNLIKEMGRKIVREESPNDPGKRRHLWNHDDIYEVLKNNLGTADIESINLQCWNDKEIHLSPKVFKGMDLGNLKLINLSGCEFLKELPDMSKASKLEKVYLFFCTSLRHVHSSILSNHNLVELYLANCTRLRSLDASECRNLKEFSMLSERTCIENVPSPITLGLMNSLTILSLNYVKLVSLPASIKHLSNLQQLYLRQCTWLQSIPELPQSIKCLDASGCSSLKALFTSTCSWPGSHLINPRYPFVVNLNYCYKLGEDTMTGIVMYFVLLTIGAVYQQPTPGKLLSCNDGSLACVPLSKLPDVFNFQTRKGGYISIQVPLNSDLMAIIFCFAVCSPLCTYLSGSCFVHVSNGETMEYRAFLPIGCNIGDSVVLWYNEHFNGSIMNGIKESRALSSPTDEHTKVSFQLDGIYTRGTNNAKEVGMYPIYASELHSCFSTDIKRCWVTTSHS</sequence>
<gene>
    <name evidence="1" type="ORF">L6164_020967</name>
</gene>
<keyword evidence="2" id="KW-1185">Reference proteome</keyword>
<comment type="caution">
    <text evidence="1">The sequence shown here is derived from an EMBL/GenBank/DDBJ whole genome shotgun (WGS) entry which is preliminary data.</text>
</comment>
<organism evidence="1 2">
    <name type="scientific">Bauhinia variegata</name>
    <name type="common">Purple orchid tree</name>
    <name type="synonym">Phanera variegata</name>
    <dbReference type="NCBI Taxonomy" id="167791"/>
    <lineage>
        <taxon>Eukaryota</taxon>
        <taxon>Viridiplantae</taxon>
        <taxon>Streptophyta</taxon>
        <taxon>Embryophyta</taxon>
        <taxon>Tracheophyta</taxon>
        <taxon>Spermatophyta</taxon>
        <taxon>Magnoliopsida</taxon>
        <taxon>eudicotyledons</taxon>
        <taxon>Gunneridae</taxon>
        <taxon>Pentapetalae</taxon>
        <taxon>rosids</taxon>
        <taxon>fabids</taxon>
        <taxon>Fabales</taxon>
        <taxon>Fabaceae</taxon>
        <taxon>Cercidoideae</taxon>
        <taxon>Cercideae</taxon>
        <taxon>Bauhiniinae</taxon>
        <taxon>Bauhinia</taxon>
    </lineage>
</organism>
<evidence type="ECO:0000313" key="1">
    <source>
        <dbReference type="EMBL" id="KAI4328631.1"/>
    </source>
</evidence>
<evidence type="ECO:0000313" key="2">
    <source>
        <dbReference type="Proteomes" id="UP000828941"/>
    </source>
</evidence>
<reference evidence="1 2" key="1">
    <citation type="journal article" date="2022" name="DNA Res.">
        <title>Chromosomal-level genome assembly of the orchid tree Bauhinia variegata (Leguminosae; Cercidoideae) supports the allotetraploid origin hypothesis of Bauhinia.</title>
        <authorList>
            <person name="Zhong Y."/>
            <person name="Chen Y."/>
            <person name="Zheng D."/>
            <person name="Pang J."/>
            <person name="Liu Y."/>
            <person name="Luo S."/>
            <person name="Meng S."/>
            <person name="Qian L."/>
            <person name="Wei D."/>
            <person name="Dai S."/>
            <person name="Zhou R."/>
        </authorList>
    </citation>
    <scope>NUCLEOTIDE SEQUENCE [LARGE SCALE GENOMIC DNA]</scope>
    <source>
        <strain evidence="1">BV-YZ2020</strain>
    </source>
</reference>